<reference evidence="3" key="1">
    <citation type="journal article" date="2019" name="Int. J. Syst. Evol. Microbiol.">
        <title>The Global Catalogue of Microorganisms (GCM) 10K type strain sequencing project: providing services to taxonomists for standard genome sequencing and annotation.</title>
        <authorList>
            <consortium name="The Broad Institute Genomics Platform"/>
            <consortium name="The Broad Institute Genome Sequencing Center for Infectious Disease"/>
            <person name="Wu L."/>
            <person name="Ma J."/>
        </authorList>
    </citation>
    <scope>NUCLEOTIDE SEQUENCE [LARGE SCALE GENOMIC DNA]</scope>
    <source>
        <strain evidence="3">CGMCC 1.18575</strain>
    </source>
</reference>
<dbReference type="RefSeq" id="WP_378133706.1">
    <property type="nucleotide sequence ID" value="NZ_JBHSMI010000025.1"/>
</dbReference>
<evidence type="ECO:0000313" key="3">
    <source>
        <dbReference type="Proteomes" id="UP001596113"/>
    </source>
</evidence>
<sequence>MRSVSRKNQPDHIAAAYQFRISENQKLLEEISRLNIKISNLTNELTKEQQEKNNYRELYLALRQGNYLLIPK</sequence>
<proteinExistence type="predicted"/>
<feature type="coiled-coil region" evidence="1">
    <location>
        <begin position="24"/>
        <end position="58"/>
    </location>
</feature>
<gene>
    <name evidence="2" type="ORF">ACFPOF_14290</name>
</gene>
<comment type="caution">
    <text evidence="2">The sequence shown here is derived from an EMBL/GenBank/DDBJ whole genome shotgun (WGS) entry which is preliminary data.</text>
</comment>
<name>A0ABW0HUE4_9BACL</name>
<evidence type="ECO:0000256" key="1">
    <source>
        <dbReference type="SAM" id="Coils"/>
    </source>
</evidence>
<organism evidence="2 3">
    <name type="scientific">Cohnella soli</name>
    <dbReference type="NCBI Taxonomy" id="425005"/>
    <lineage>
        <taxon>Bacteria</taxon>
        <taxon>Bacillati</taxon>
        <taxon>Bacillota</taxon>
        <taxon>Bacilli</taxon>
        <taxon>Bacillales</taxon>
        <taxon>Paenibacillaceae</taxon>
        <taxon>Cohnella</taxon>
    </lineage>
</organism>
<dbReference type="Proteomes" id="UP001596113">
    <property type="component" value="Unassembled WGS sequence"/>
</dbReference>
<evidence type="ECO:0000313" key="2">
    <source>
        <dbReference type="EMBL" id="MFC5403910.1"/>
    </source>
</evidence>
<protein>
    <submittedName>
        <fullName evidence="2">Uncharacterized protein</fullName>
    </submittedName>
</protein>
<keyword evidence="1" id="KW-0175">Coiled coil</keyword>
<accession>A0ABW0HUE4</accession>
<keyword evidence="3" id="KW-1185">Reference proteome</keyword>
<dbReference type="EMBL" id="JBHSMI010000025">
    <property type="protein sequence ID" value="MFC5403910.1"/>
    <property type="molecule type" value="Genomic_DNA"/>
</dbReference>